<dbReference type="EMBL" id="ASPP01025676">
    <property type="protein sequence ID" value="ETO07828.1"/>
    <property type="molecule type" value="Genomic_DNA"/>
</dbReference>
<dbReference type="OrthoDB" id="6142015at2759"/>
<dbReference type="Proteomes" id="UP000023152">
    <property type="component" value="Unassembled WGS sequence"/>
</dbReference>
<comment type="caution">
    <text evidence="1">The sequence shown here is derived from an EMBL/GenBank/DDBJ whole genome shotgun (WGS) entry which is preliminary data.</text>
</comment>
<keyword evidence="2" id="KW-1185">Reference proteome</keyword>
<evidence type="ECO:0000313" key="2">
    <source>
        <dbReference type="Proteomes" id="UP000023152"/>
    </source>
</evidence>
<gene>
    <name evidence="1" type="ORF">RFI_29564</name>
</gene>
<reference evidence="1 2" key="1">
    <citation type="journal article" date="2013" name="Curr. Biol.">
        <title>The Genome of the Foraminiferan Reticulomyxa filosa.</title>
        <authorList>
            <person name="Glockner G."/>
            <person name="Hulsmann N."/>
            <person name="Schleicher M."/>
            <person name="Noegel A.A."/>
            <person name="Eichinger L."/>
            <person name="Gallinger C."/>
            <person name="Pawlowski J."/>
            <person name="Sierra R."/>
            <person name="Euteneuer U."/>
            <person name="Pillet L."/>
            <person name="Moustafa A."/>
            <person name="Platzer M."/>
            <person name="Groth M."/>
            <person name="Szafranski K."/>
            <person name="Schliwa M."/>
        </authorList>
    </citation>
    <scope>NUCLEOTIDE SEQUENCE [LARGE SCALE GENOMIC DNA]</scope>
</reference>
<feature type="non-terminal residue" evidence="1">
    <location>
        <position position="1"/>
    </location>
</feature>
<dbReference type="AlphaFoldDB" id="X6M100"/>
<evidence type="ECO:0000313" key="1">
    <source>
        <dbReference type="EMBL" id="ETO07828.1"/>
    </source>
</evidence>
<sequence length="534" mass="62592">ILQSLQNLESSLECVNHVMQRLWKSSFDNIFDNMTAILSLSPDRQNFMEMLKKFCDIGLIDLANISFLANGDDKNIRQFKAAMTQGNKNSKLILEILNTTWHYDKIDRILLGVRKSELNEIGHIIGQFEECKEISAVQIEFWKQGGRVFKIDDDENIICANLQMSSNFKNCKDLWKKRLINWKQCYLQLRENFPALNYFRLPFLQKVNCKVTNRNVDEILHNWRKFDPNMLTSYDTCATNERDDLKKCRDDIAKIYPVGLHIGKPNLILSQDKLLLFKVLGLFESQPYIPRAEHILICNEKTMEKDVACLIFRDISNDIQMHHDSVKSLYCLVYPEELTLVHDLLLNDVQLEKLKNCFYLFAVISSDAENPLCKLLEPFHLYTLERVGMGKSRVIQRDIEKIQSIHRQKGRAVKDVCVTFNGIAIDWEQTMDSLWSYYPCSDDSLIIDHLNILSCVSTQINDFLFQLLFLQHIDSNSQISQCFHVNSNMRNTCGSHFFSWNECLQTSCNFFYQEFFFNDKKEKKMFKFKELIKA</sequence>
<name>X6M100_RETFI</name>
<organism evidence="1 2">
    <name type="scientific">Reticulomyxa filosa</name>
    <dbReference type="NCBI Taxonomy" id="46433"/>
    <lineage>
        <taxon>Eukaryota</taxon>
        <taxon>Sar</taxon>
        <taxon>Rhizaria</taxon>
        <taxon>Retaria</taxon>
        <taxon>Foraminifera</taxon>
        <taxon>Monothalamids</taxon>
        <taxon>Reticulomyxidae</taxon>
        <taxon>Reticulomyxa</taxon>
    </lineage>
</organism>
<protein>
    <submittedName>
        <fullName evidence="1">Uncharacterized protein</fullName>
    </submittedName>
</protein>
<proteinExistence type="predicted"/>
<accession>X6M100</accession>